<dbReference type="Pfam" id="PF00072">
    <property type="entry name" value="Response_reg"/>
    <property type="match status" value="1"/>
</dbReference>
<dbReference type="PROSITE" id="PS51755">
    <property type="entry name" value="OMPR_PHOB"/>
    <property type="match status" value="1"/>
</dbReference>
<keyword evidence="1 6" id="KW-0597">Phosphoprotein</keyword>
<keyword evidence="3 7" id="KW-0238">DNA-binding</keyword>
<dbReference type="InterPro" id="IPR016032">
    <property type="entry name" value="Sig_transdc_resp-reg_C-effctor"/>
</dbReference>
<evidence type="ECO:0000313" key="10">
    <source>
        <dbReference type="EMBL" id="SFW75376.1"/>
    </source>
</evidence>
<dbReference type="PANTHER" id="PTHR48111">
    <property type="entry name" value="REGULATOR OF RPOS"/>
    <property type="match status" value="1"/>
</dbReference>
<keyword evidence="2" id="KW-0805">Transcription regulation</keyword>
<dbReference type="GO" id="GO:0000156">
    <property type="term" value="F:phosphorelay response regulator activity"/>
    <property type="evidence" value="ECO:0007669"/>
    <property type="project" value="TreeGrafter"/>
</dbReference>
<dbReference type="STRING" id="546364.SAMN04489730_3928"/>
<evidence type="ECO:0000259" key="8">
    <source>
        <dbReference type="PROSITE" id="PS50110"/>
    </source>
</evidence>
<dbReference type="GO" id="GO:0005829">
    <property type="term" value="C:cytosol"/>
    <property type="evidence" value="ECO:0007669"/>
    <property type="project" value="TreeGrafter"/>
</dbReference>
<name>A0A1K1RTA4_9PSEU</name>
<dbReference type="PANTHER" id="PTHR48111:SF72">
    <property type="entry name" value="SENSORY TRANSDUCTION PROTEIN REGX3"/>
    <property type="match status" value="1"/>
</dbReference>
<reference evidence="11" key="1">
    <citation type="submission" date="2016-11" db="EMBL/GenBank/DDBJ databases">
        <authorList>
            <person name="Varghese N."/>
            <person name="Submissions S."/>
        </authorList>
    </citation>
    <scope>NUCLEOTIDE SEQUENCE [LARGE SCALE GENOMIC DNA]</scope>
    <source>
        <strain evidence="11">DSM 44671</strain>
    </source>
</reference>
<dbReference type="InterPro" id="IPR039420">
    <property type="entry name" value="WalR-like"/>
</dbReference>
<dbReference type="SMART" id="SM00862">
    <property type="entry name" value="Trans_reg_C"/>
    <property type="match status" value="1"/>
</dbReference>
<dbReference type="InterPro" id="IPR001789">
    <property type="entry name" value="Sig_transdc_resp-reg_receiver"/>
</dbReference>
<dbReference type="RefSeq" id="WP_084742927.1">
    <property type="nucleotide sequence ID" value="NZ_FPJG01000006.1"/>
</dbReference>
<dbReference type="InterPro" id="IPR011006">
    <property type="entry name" value="CheY-like_superfamily"/>
</dbReference>
<dbReference type="OrthoDB" id="9802426at2"/>
<evidence type="ECO:0000256" key="1">
    <source>
        <dbReference type="ARBA" id="ARBA00022553"/>
    </source>
</evidence>
<evidence type="ECO:0000313" key="11">
    <source>
        <dbReference type="Proteomes" id="UP000182740"/>
    </source>
</evidence>
<dbReference type="Pfam" id="PF00486">
    <property type="entry name" value="Trans_reg_C"/>
    <property type="match status" value="1"/>
</dbReference>
<dbReference type="InterPro" id="IPR001867">
    <property type="entry name" value="OmpR/PhoB-type_DNA-bd"/>
</dbReference>
<dbReference type="SUPFAM" id="SSF46894">
    <property type="entry name" value="C-terminal effector domain of the bipartite response regulators"/>
    <property type="match status" value="1"/>
</dbReference>
<dbReference type="Gene3D" id="3.40.50.2300">
    <property type="match status" value="1"/>
</dbReference>
<sequence length="309" mass="32451">MTARDVLARLLAALADATPAFRADAHADASRSGRGRRLLAALADAAPAFGRAAGTDEYASPPEARPAAGPYARVLLVEPDARTAGELGRALARHGIPDVRGASPDELFDRLDGVEVVVLDLGAAPRSESVRLCLRIRAVSDAGVILTSAGGDARDRVQALQAGADDYLVKPYGVDELADRITAVGLRRRWKVAARGEPGDVVRFGDVEVDLNRHVVSSGGRPVPLTRREFRVLAVLAEAGGEVRTRERLLTEVWGASGAAESRSLDAHIAALRRKLGDPSVIEAVGEAGYRLVAPPPVSPWPSGPGAGR</sequence>
<proteinExistence type="predicted"/>
<dbReference type="Gene3D" id="1.10.10.10">
    <property type="entry name" value="Winged helix-like DNA-binding domain superfamily/Winged helix DNA-binding domain"/>
    <property type="match status" value="1"/>
</dbReference>
<dbReference type="SMART" id="SM00448">
    <property type="entry name" value="REC"/>
    <property type="match status" value="1"/>
</dbReference>
<feature type="DNA-binding region" description="OmpR/PhoB-type" evidence="7">
    <location>
        <begin position="199"/>
        <end position="294"/>
    </location>
</feature>
<dbReference type="GO" id="GO:0006355">
    <property type="term" value="P:regulation of DNA-templated transcription"/>
    <property type="evidence" value="ECO:0007669"/>
    <property type="project" value="InterPro"/>
</dbReference>
<protein>
    <recommendedName>
        <fullName evidence="5">Sensory transduction protein RegX3</fullName>
    </recommendedName>
</protein>
<keyword evidence="11" id="KW-1185">Reference proteome</keyword>
<accession>A0A1K1RTA4</accession>
<organism evidence="10 11">
    <name type="scientific">Amycolatopsis australiensis</name>
    <dbReference type="NCBI Taxonomy" id="546364"/>
    <lineage>
        <taxon>Bacteria</taxon>
        <taxon>Bacillati</taxon>
        <taxon>Actinomycetota</taxon>
        <taxon>Actinomycetes</taxon>
        <taxon>Pseudonocardiales</taxon>
        <taxon>Pseudonocardiaceae</taxon>
        <taxon>Amycolatopsis</taxon>
    </lineage>
</organism>
<feature type="domain" description="OmpR/PhoB-type" evidence="9">
    <location>
        <begin position="199"/>
        <end position="294"/>
    </location>
</feature>
<evidence type="ECO:0000256" key="5">
    <source>
        <dbReference type="ARBA" id="ARBA00041201"/>
    </source>
</evidence>
<evidence type="ECO:0000259" key="9">
    <source>
        <dbReference type="PROSITE" id="PS51755"/>
    </source>
</evidence>
<evidence type="ECO:0000256" key="4">
    <source>
        <dbReference type="ARBA" id="ARBA00023163"/>
    </source>
</evidence>
<dbReference type="AlphaFoldDB" id="A0A1K1RTA4"/>
<dbReference type="CDD" id="cd00383">
    <property type="entry name" value="trans_reg_C"/>
    <property type="match status" value="1"/>
</dbReference>
<dbReference type="SUPFAM" id="SSF52172">
    <property type="entry name" value="CheY-like"/>
    <property type="match status" value="1"/>
</dbReference>
<dbReference type="PROSITE" id="PS50110">
    <property type="entry name" value="RESPONSE_REGULATORY"/>
    <property type="match status" value="1"/>
</dbReference>
<feature type="domain" description="Response regulatory" evidence="8">
    <location>
        <begin position="73"/>
        <end position="185"/>
    </location>
</feature>
<gene>
    <name evidence="10" type="ORF">SAMN04489730_3928</name>
</gene>
<dbReference type="InterPro" id="IPR036388">
    <property type="entry name" value="WH-like_DNA-bd_sf"/>
</dbReference>
<dbReference type="GO" id="GO:0000976">
    <property type="term" value="F:transcription cis-regulatory region binding"/>
    <property type="evidence" value="ECO:0007669"/>
    <property type="project" value="TreeGrafter"/>
</dbReference>
<evidence type="ECO:0000256" key="6">
    <source>
        <dbReference type="PROSITE-ProRule" id="PRU00169"/>
    </source>
</evidence>
<evidence type="ECO:0000256" key="7">
    <source>
        <dbReference type="PROSITE-ProRule" id="PRU01091"/>
    </source>
</evidence>
<feature type="modified residue" description="4-aspartylphosphate" evidence="6">
    <location>
        <position position="120"/>
    </location>
</feature>
<dbReference type="EMBL" id="FPJG01000006">
    <property type="protein sequence ID" value="SFW75376.1"/>
    <property type="molecule type" value="Genomic_DNA"/>
</dbReference>
<evidence type="ECO:0000256" key="2">
    <source>
        <dbReference type="ARBA" id="ARBA00023015"/>
    </source>
</evidence>
<evidence type="ECO:0000256" key="3">
    <source>
        <dbReference type="ARBA" id="ARBA00023125"/>
    </source>
</evidence>
<dbReference type="GO" id="GO:0032993">
    <property type="term" value="C:protein-DNA complex"/>
    <property type="evidence" value="ECO:0007669"/>
    <property type="project" value="TreeGrafter"/>
</dbReference>
<keyword evidence="4" id="KW-0804">Transcription</keyword>
<dbReference type="Proteomes" id="UP000182740">
    <property type="component" value="Unassembled WGS sequence"/>
</dbReference>